<organism evidence="2 3">
    <name type="scientific">Haematococcus lacustris</name>
    <name type="common">Green alga</name>
    <name type="synonym">Haematococcus pluvialis</name>
    <dbReference type="NCBI Taxonomy" id="44745"/>
    <lineage>
        <taxon>Eukaryota</taxon>
        <taxon>Viridiplantae</taxon>
        <taxon>Chlorophyta</taxon>
        <taxon>core chlorophytes</taxon>
        <taxon>Chlorophyceae</taxon>
        <taxon>CS clade</taxon>
        <taxon>Chlamydomonadales</taxon>
        <taxon>Haematococcaceae</taxon>
        <taxon>Haematococcus</taxon>
    </lineage>
</organism>
<dbReference type="InterPro" id="IPR008011">
    <property type="entry name" value="Complex1_LYR_dom"/>
</dbReference>
<name>A0A699ZQI7_HAELA</name>
<feature type="domain" description="Complex 1 LYR protein" evidence="1">
    <location>
        <begin position="6"/>
        <end position="57"/>
    </location>
</feature>
<evidence type="ECO:0000313" key="2">
    <source>
        <dbReference type="EMBL" id="GFH23440.1"/>
    </source>
</evidence>
<reference evidence="2 3" key="1">
    <citation type="submission" date="2020-02" db="EMBL/GenBank/DDBJ databases">
        <title>Draft genome sequence of Haematococcus lacustris strain NIES-144.</title>
        <authorList>
            <person name="Morimoto D."/>
            <person name="Nakagawa S."/>
            <person name="Yoshida T."/>
            <person name="Sawayama S."/>
        </authorList>
    </citation>
    <scope>NUCLEOTIDE SEQUENCE [LARGE SCALE GENOMIC DNA]</scope>
    <source>
        <strain evidence="2 3">NIES-144</strain>
    </source>
</reference>
<dbReference type="Pfam" id="PF05347">
    <property type="entry name" value="Complex1_LYR"/>
    <property type="match status" value="1"/>
</dbReference>
<gene>
    <name evidence="2" type="ORF">HaLaN_21052</name>
</gene>
<dbReference type="InterPro" id="IPR045297">
    <property type="entry name" value="Complex1_LYR_LYRM4"/>
</dbReference>
<protein>
    <submittedName>
        <fullName evidence="2">LYR motif-containing protein 4B</fullName>
    </submittedName>
</protein>
<proteinExistence type="predicted"/>
<dbReference type="GO" id="GO:0016226">
    <property type="term" value="P:iron-sulfur cluster assembly"/>
    <property type="evidence" value="ECO:0007669"/>
    <property type="project" value="InterPro"/>
</dbReference>
<keyword evidence="3" id="KW-1185">Reference proteome</keyword>
<dbReference type="Proteomes" id="UP000485058">
    <property type="component" value="Unassembled WGS sequence"/>
</dbReference>
<feature type="non-terminal residue" evidence="2">
    <location>
        <position position="1"/>
    </location>
</feature>
<dbReference type="PANTHER" id="PTHR47158">
    <property type="entry name" value="OS08G0239000 PROTEIN"/>
    <property type="match status" value="1"/>
</dbReference>
<evidence type="ECO:0000313" key="3">
    <source>
        <dbReference type="Proteomes" id="UP000485058"/>
    </source>
</evidence>
<dbReference type="PANTHER" id="PTHR47158:SF1">
    <property type="entry name" value="OS08G0239000 PROTEIN"/>
    <property type="match status" value="1"/>
</dbReference>
<dbReference type="AlphaFoldDB" id="A0A699ZQI7"/>
<comment type="caution">
    <text evidence="2">The sequence shown here is derived from an EMBL/GenBank/DDBJ whole genome shotgun (WGS) entry which is preliminary data.</text>
</comment>
<dbReference type="CDD" id="cd20264">
    <property type="entry name" value="Complex1_LYR_LYRM4"/>
    <property type="match status" value="1"/>
</dbReference>
<dbReference type="EMBL" id="BLLF01002273">
    <property type="protein sequence ID" value="GFH23440.1"/>
    <property type="molecule type" value="Genomic_DNA"/>
</dbReference>
<evidence type="ECO:0000259" key="1">
    <source>
        <dbReference type="Pfam" id="PF05347"/>
    </source>
</evidence>
<accession>A0A699ZQI7</accession>
<sequence>MATASEVKALFRAFLREGRRYNNYNVREYIIRVAKERFRTSPSDVAAKLAEAKKDLALVKRQAIVYQLYAGPIKNVLELDVDKAVASARLKELHQH</sequence>